<dbReference type="InterPro" id="IPR051543">
    <property type="entry name" value="Serine_Peptidase_S9A"/>
</dbReference>
<comment type="function">
    <text evidence="7">Serine peptidase whose precise substrate specificity remains unclear. Does not cleave peptides after a arginine or lysine residue. Regulates trans-Golgi network morphology and sorting by regulating the membrane binding of the AP-1 complex. May play a role in the regulation of synaptic vesicle exocytosis.</text>
</comment>
<feature type="region of interest" description="Disordered" evidence="8">
    <location>
        <begin position="227"/>
        <end position="258"/>
    </location>
</feature>
<dbReference type="SUPFAM" id="SSF53474">
    <property type="entry name" value="alpha/beta-Hydrolases"/>
    <property type="match status" value="1"/>
</dbReference>
<evidence type="ECO:0000313" key="12">
    <source>
        <dbReference type="Proteomes" id="UP000717515"/>
    </source>
</evidence>
<organism evidence="11 12">
    <name type="scientific">Mortierella alpina</name>
    <name type="common">Oleaginous fungus</name>
    <name type="synonym">Mortierella renispora</name>
    <dbReference type="NCBI Taxonomy" id="64518"/>
    <lineage>
        <taxon>Eukaryota</taxon>
        <taxon>Fungi</taxon>
        <taxon>Fungi incertae sedis</taxon>
        <taxon>Mucoromycota</taxon>
        <taxon>Mortierellomycotina</taxon>
        <taxon>Mortierellomycetes</taxon>
        <taxon>Mortierellales</taxon>
        <taxon>Mortierellaceae</taxon>
        <taxon>Mortierella</taxon>
    </lineage>
</organism>
<feature type="region of interest" description="Disordered" evidence="8">
    <location>
        <begin position="450"/>
        <end position="474"/>
    </location>
</feature>
<evidence type="ECO:0000256" key="8">
    <source>
        <dbReference type="SAM" id="MobiDB-lite"/>
    </source>
</evidence>
<dbReference type="GO" id="GO:0004252">
    <property type="term" value="F:serine-type endopeptidase activity"/>
    <property type="evidence" value="ECO:0007669"/>
    <property type="project" value="InterPro"/>
</dbReference>
<dbReference type="InterPro" id="IPR029058">
    <property type="entry name" value="AB_hydrolase_fold"/>
</dbReference>
<dbReference type="Gene3D" id="2.130.10.120">
    <property type="entry name" value="Prolyl oligopeptidase, N-terminal domain"/>
    <property type="match status" value="1"/>
</dbReference>
<feature type="compositionally biased region" description="Polar residues" evidence="8">
    <location>
        <begin position="461"/>
        <end position="474"/>
    </location>
</feature>
<dbReference type="PANTHER" id="PTHR11757">
    <property type="entry name" value="PROTEASE FAMILY S9A OLIGOPEPTIDASE"/>
    <property type="match status" value="1"/>
</dbReference>
<dbReference type="PANTHER" id="PTHR11757:SF19">
    <property type="entry name" value="PROLYL ENDOPEPTIDASE-LIKE"/>
    <property type="match status" value="1"/>
</dbReference>
<evidence type="ECO:0000256" key="2">
    <source>
        <dbReference type="ARBA" id="ARBA00022670"/>
    </source>
</evidence>
<feature type="region of interest" description="Disordered" evidence="8">
    <location>
        <begin position="125"/>
        <end position="158"/>
    </location>
</feature>
<evidence type="ECO:0000259" key="9">
    <source>
        <dbReference type="Pfam" id="PF00326"/>
    </source>
</evidence>
<sequence length="1197" mass="134791">MPQTTVATKGTLLGSLKADAAIGAVAINIPTTMATDASVSLSSVDDEAAGGLPYRHRLQVIQDRMEQAGSTWNKQDDGECSAGEKHTYPLIAGSTSVSPGSFSSSLSTPANGKHLKGEIFKASADELESQQPPPPFSMSASSRPLKPRGRPQLPPQAKRIPRPLTLYNETLIDHYRWMHHVDRDPDVQKYIQKESEYTTAWVQQSGVAAIQKQLENEMQQIRNAMYRQASQSSHLRDLVEGESVSSSTKPRSKPKVERLEDTQFWDIDRWRYWLDTSVGDYGVYKRRPILRDQYQHTREERRRSYMAYISTASSAGDNPSWQNLLQNVFSRTQPSTAETVYSGGCSAERSPTPVQVVLDINQLAKKHGRGDEAGAFSFGSIEIQPKSASLKLDAENHSKDNTHGFIGYSRGHYGRSYEDPTSENLFFAYSYDISGDERYRIHIRRLASASLPEDQDPPPLQTDSRNSAHSSANLQDELVSINGRVVKDAGTEMRWVQLRGSLYLYFTRLDPKGLAREVWRVQVNSPEDEGSQRGRKKEAPLQTYEPEIVMQEKDERNILGISFTNDHRFLLIQSTGETSTCTYFLSIDSPDKGWNLVRQAEEDVIYNVEHHSGYFYIRTNHGEAVEFKVIRIPVEYSPQDQPVLAPRIASHGSCTSSFLKDNAGEDELVIAYNAEEYIERIEVFVEHIVAWVWRAGLQEVRIFAAPRPGDVGIELPLKELQRLRPYDKEFKIATVMPGNMRDEEQRLMRDFYSTKLLYSNCSFVHPWALYEFDMHSLTPLPIAGSEDDEEARLRNATRLICRDPFPVGIRYGHRKEQPSSSHDLDQDLELNLDNTRLEDSTQEQETEMAKFKEMRIMVPSTHGSRRNLSLATSSHGDDGGDSSKVMIPVSLVYYSLPDNLQFPRKAAFVLAYGAYGTLTAPKFDPLVMLPLLYRGFIYVLVHPRGDGVMGREWYADGKQENKINTFYDVEDVLLHLRNSGMVEKEAVVMEGRSAGGLVSGWMANRWGEIEAPPPGDAIDESGKTKKKNIVGEMVKAVLAQVPFVDVIADMADPDIPWVEYEWAEWGSPLESREVFEVMKRYSPYDRIRNQPYPAMMIMGGLSDGRVSYAEPLKFVAKLRSIDGKTNDCEPSKEDDKEEALNSGTMAKDKMMCAGRHETPLLLRLEEGGHFSGSSSLWMAFAIHQLGAKVVTGASSDD</sequence>
<evidence type="ECO:0000256" key="3">
    <source>
        <dbReference type="ARBA" id="ARBA00022801"/>
    </source>
</evidence>
<gene>
    <name evidence="11" type="ORF">KVV02_007442</name>
</gene>
<evidence type="ECO:0000313" key="11">
    <source>
        <dbReference type="EMBL" id="KAG9319553.1"/>
    </source>
</evidence>
<name>A0A9P8CTW3_MORAP</name>
<evidence type="ECO:0000259" key="10">
    <source>
        <dbReference type="Pfam" id="PF02897"/>
    </source>
</evidence>
<dbReference type="Pfam" id="PF02897">
    <property type="entry name" value="Peptidase_S9_N"/>
    <property type="match status" value="1"/>
</dbReference>
<protein>
    <recommendedName>
        <fullName evidence="5">Prolyl endopeptidase-like</fullName>
    </recommendedName>
    <alternativeName>
        <fullName evidence="6">Prolylendopeptidase-like</fullName>
    </alternativeName>
</protein>
<dbReference type="Pfam" id="PF00326">
    <property type="entry name" value="Peptidase_S9"/>
    <property type="match status" value="2"/>
</dbReference>
<dbReference type="InterPro" id="IPR002470">
    <property type="entry name" value="Peptidase_S9A"/>
</dbReference>
<evidence type="ECO:0000256" key="4">
    <source>
        <dbReference type="ARBA" id="ARBA00022825"/>
    </source>
</evidence>
<proteinExistence type="inferred from homology"/>
<evidence type="ECO:0000256" key="6">
    <source>
        <dbReference type="ARBA" id="ARBA00042165"/>
    </source>
</evidence>
<reference evidence="11" key="1">
    <citation type="submission" date="2021-07" db="EMBL/GenBank/DDBJ databases">
        <title>Draft genome of Mortierella alpina, strain LL118, isolated from an aspen leaf litter sample.</title>
        <authorList>
            <person name="Yang S."/>
            <person name="Vinatzer B.A."/>
        </authorList>
    </citation>
    <scope>NUCLEOTIDE SEQUENCE</scope>
    <source>
        <strain evidence="11">LL118</strain>
    </source>
</reference>
<dbReference type="PRINTS" id="PR00862">
    <property type="entry name" value="PROLIGOPTASE"/>
</dbReference>
<comment type="similarity">
    <text evidence="1">Belongs to the peptidase S9A family.</text>
</comment>
<dbReference type="Gene3D" id="3.40.50.1820">
    <property type="entry name" value="alpha/beta hydrolase"/>
    <property type="match status" value="2"/>
</dbReference>
<feature type="domain" description="Peptidase S9 prolyl oligopeptidase catalytic" evidence="9">
    <location>
        <begin position="930"/>
        <end position="1007"/>
    </location>
</feature>
<dbReference type="AlphaFoldDB" id="A0A9P8CTW3"/>
<feature type="domain" description="Peptidase S9 prolyl oligopeptidase catalytic" evidence="9">
    <location>
        <begin position="1035"/>
        <end position="1120"/>
    </location>
</feature>
<feature type="domain" description="Peptidase S9A N-terminal" evidence="10">
    <location>
        <begin position="421"/>
        <end position="776"/>
    </location>
</feature>
<evidence type="ECO:0000256" key="1">
    <source>
        <dbReference type="ARBA" id="ARBA00005228"/>
    </source>
</evidence>
<dbReference type="InterPro" id="IPR023302">
    <property type="entry name" value="Pept_S9A_N"/>
</dbReference>
<evidence type="ECO:0000256" key="5">
    <source>
        <dbReference type="ARBA" id="ARBA00039290"/>
    </source>
</evidence>
<keyword evidence="2" id="KW-0645">Protease</keyword>
<dbReference type="Proteomes" id="UP000717515">
    <property type="component" value="Unassembled WGS sequence"/>
</dbReference>
<dbReference type="InterPro" id="IPR001375">
    <property type="entry name" value="Peptidase_S9_cat"/>
</dbReference>
<accession>A0A9P8CTW3</accession>
<dbReference type="SUPFAM" id="SSF50993">
    <property type="entry name" value="Peptidase/esterase 'gauge' domain"/>
    <property type="match status" value="1"/>
</dbReference>
<feature type="region of interest" description="Disordered" evidence="8">
    <location>
        <begin position="1124"/>
        <end position="1145"/>
    </location>
</feature>
<evidence type="ECO:0000256" key="7">
    <source>
        <dbReference type="ARBA" id="ARBA00045448"/>
    </source>
</evidence>
<keyword evidence="3" id="KW-0378">Hydrolase</keyword>
<feature type="compositionally biased region" description="Basic and acidic residues" evidence="8">
    <location>
        <begin position="1124"/>
        <end position="1134"/>
    </location>
</feature>
<comment type="caution">
    <text evidence="11">The sequence shown here is derived from an EMBL/GenBank/DDBJ whole genome shotgun (WGS) entry which is preliminary data.</text>
</comment>
<dbReference type="GO" id="GO:0006508">
    <property type="term" value="P:proteolysis"/>
    <property type="evidence" value="ECO:0007669"/>
    <property type="project" value="UniProtKB-KW"/>
</dbReference>
<dbReference type="EMBL" id="JAIFTL010000422">
    <property type="protein sequence ID" value="KAG9319553.1"/>
    <property type="molecule type" value="Genomic_DNA"/>
</dbReference>
<keyword evidence="4" id="KW-0720">Serine protease</keyword>